<dbReference type="InterPro" id="IPR035976">
    <property type="entry name" value="Sushi/SCR/CCP_sf"/>
</dbReference>
<dbReference type="PROSITE" id="PS50026">
    <property type="entry name" value="EGF_3"/>
    <property type="match status" value="1"/>
</dbReference>
<feature type="compositionally biased region" description="Polar residues" evidence="13">
    <location>
        <begin position="360"/>
        <end position="378"/>
    </location>
</feature>
<feature type="region of interest" description="Disordered" evidence="13">
    <location>
        <begin position="412"/>
        <end position="431"/>
    </location>
</feature>
<accession>A0A6P7WKB7</accession>
<evidence type="ECO:0000256" key="5">
    <source>
        <dbReference type="ARBA" id="ARBA00022737"/>
    </source>
</evidence>
<dbReference type="InterPro" id="IPR016187">
    <property type="entry name" value="CTDL_fold"/>
</dbReference>
<keyword evidence="9" id="KW-0393">Immunoglobulin domain</keyword>
<feature type="region of interest" description="Disordered" evidence="13">
    <location>
        <begin position="360"/>
        <end position="389"/>
    </location>
</feature>
<dbReference type="GO" id="GO:0010001">
    <property type="term" value="P:glial cell differentiation"/>
    <property type="evidence" value="ECO:0007669"/>
    <property type="project" value="TreeGrafter"/>
</dbReference>
<evidence type="ECO:0000256" key="9">
    <source>
        <dbReference type="ARBA" id="ARBA00023319"/>
    </source>
</evidence>
<keyword evidence="3 10" id="KW-0245">EGF-like domain</keyword>
<dbReference type="Gene3D" id="2.10.25.10">
    <property type="entry name" value="Laminin"/>
    <property type="match status" value="1"/>
</dbReference>
<reference evidence="21" key="1">
    <citation type="submission" date="2025-08" db="UniProtKB">
        <authorList>
            <consortium name="RefSeq"/>
        </authorList>
    </citation>
    <scope>IDENTIFICATION</scope>
</reference>
<dbReference type="FunFam" id="2.10.70.10:FF:000003">
    <property type="entry name" value="Versican core protein"/>
    <property type="match status" value="1"/>
</dbReference>
<keyword evidence="5" id="KW-0677">Repeat</keyword>
<feature type="region of interest" description="Disordered" evidence="13">
    <location>
        <begin position="516"/>
        <end position="554"/>
    </location>
</feature>
<dbReference type="InterPro" id="IPR050691">
    <property type="entry name" value="Hyaluronan_bind_Proteoglycan"/>
</dbReference>
<dbReference type="GO" id="GO:0045202">
    <property type="term" value="C:synapse"/>
    <property type="evidence" value="ECO:0007669"/>
    <property type="project" value="TreeGrafter"/>
</dbReference>
<evidence type="ECO:0000256" key="14">
    <source>
        <dbReference type="SAM" id="SignalP"/>
    </source>
</evidence>
<protein>
    <submittedName>
        <fullName evidence="21">Brevican core protein</fullName>
    </submittedName>
</protein>
<evidence type="ECO:0000313" key="20">
    <source>
        <dbReference type="Proteomes" id="UP000515156"/>
    </source>
</evidence>
<feature type="disulfide bond" evidence="10">
    <location>
        <begin position="1068"/>
        <end position="1077"/>
    </location>
</feature>
<dbReference type="PROSITE" id="PS50041">
    <property type="entry name" value="C_TYPE_LECTIN_2"/>
    <property type="match status" value="1"/>
</dbReference>
<feature type="domain" description="Link" evidence="19">
    <location>
        <begin position="258"/>
        <end position="355"/>
    </location>
</feature>
<dbReference type="PROSITE" id="PS50963">
    <property type="entry name" value="LINK_2"/>
    <property type="match status" value="2"/>
</dbReference>
<dbReference type="Pfam" id="PF00193">
    <property type="entry name" value="Xlink"/>
    <property type="match status" value="2"/>
</dbReference>
<dbReference type="RefSeq" id="XP_030043772.1">
    <property type="nucleotide sequence ID" value="XM_030187912.1"/>
</dbReference>
<dbReference type="InterPro" id="IPR000742">
    <property type="entry name" value="EGF"/>
</dbReference>
<evidence type="ECO:0000256" key="13">
    <source>
        <dbReference type="SAM" id="MobiDB-lite"/>
    </source>
</evidence>
<dbReference type="InterPro" id="IPR000538">
    <property type="entry name" value="Link_dom"/>
</dbReference>
<dbReference type="GO" id="GO:0007155">
    <property type="term" value="P:cell adhesion"/>
    <property type="evidence" value="ECO:0007669"/>
    <property type="project" value="InterPro"/>
</dbReference>
<dbReference type="PROSITE" id="PS01241">
    <property type="entry name" value="LINK_1"/>
    <property type="match status" value="2"/>
</dbReference>
<dbReference type="InterPro" id="IPR013106">
    <property type="entry name" value="Ig_V-set"/>
</dbReference>
<dbReference type="Pfam" id="PF00084">
    <property type="entry name" value="Sushi"/>
    <property type="match status" value="1"/>
</dbReference>
<dbReference type="InterPro" id="IPR007110">
    <property type="entry name" value="Ig-like_dom"/>
</dbReference>
<keyword evidence="11" id="KW-0768">Sushi</keyword>
<dbReference type="PANTHER" id="PTHR22804:SF41">
    <property type="entry name" value="BREVICAN CORE PROTEIN"/>
    <property type="match status" value="1"/>
</dbReference>
<feature type="compositionally biased region" description="Polar residues" evidence="13">
    <location>
        <begin position="418"/>
        <end position="431"/>
    </location>
</feature>
<feature type="disulfide bond" evidence="11">
    <location>
        <begin position="1240"/>
        <end position="1267"/>
    </location>
</feature>
<evidence type="ECO:0000259" key="17">
    <source>
        <dbReference type="PROSITE" id="PS50835"/>
    </source>
</evidence>
<dbReference type="SUPFAM" id="SSF57535">
    <property type="entry name" value="Complement control module/SCR domain"/>
    <property type="match status" value="1"/>
</dbReference>
<feature type="region of interest" description="Disordered" evidence="13">
    <location>
        <begin position="679"/>
        <end position="703"/>
    </location>
</feature>
<feature type="compositionally biased region" description="Polar residues" evidence="13">
    <location>
        <begin position="969"/>
        <end position="1001"/>
    </location>
</feature>
<feature type="signal peptide" evidence="14">
    <location>
        <begin position="1"/>
        <end position="21"/>
    </location>
</feature>
<feature type="disulfide bond" evidence="12">
    <location>
        <begin position="302"/>
        <end position="323"/>
    </location>
</feature>
<dbReference type="PANTHER" id="PTHR22804">
    <property type="entry name" value="AGGRECAN/VERSICAN PROTEOGLYCAN"/>
    <property type="match status" value="1"/>
</dbReference>
<evidence type="ECO:0000256" key="8">
    <source>
        <dbReference type="ARBA" id="ARBA00023180"/>
    </source>
</evidence>
<evidence type="ECO:0000259" key="16">
    <source>
        <dbReference type="PROSITE" id="PS50041"/>
    </source>
</evidence>
<dbReference type="GO" id="GO:0072534">
    <property type="term" value="C:perineuronal net"/>
    <property type="evidence" value="ECO:0007669"/>
    <property type="project" value="TreeGrafter"/>
</dbReference>
<dbReference type="InParanoid" id="A0A6P7WKB7"/>
<dbReference type="FunFam" id="3.10.100.10:FF:000011">
    <property type="entry name" value="Aggrecan core protein"/>
    <property type="match status" value="1"/>
</dbReference>
<dbReference type="PROSITE" id="PS50923">
    <property type="entry name" value="SUSHI"/>
    <property type="match status" value="1"/>
</dbReference>
<comment type="caution">
    <text evidence="10">Lacks conserved residue(s) required for the propagation of feature annotation.</text>
</comment>
<proteinExistence type="predicted"/>
<gene>
    <name evidence="21" type="primary">BCAN</name>
</gene>
<dbReference type="OrthoDB" id="441660at2759"/>
<dbReference type="SMART" id="SM00406">
    <property type="entry name" value="IGv"/>
    <property type="match status" value="1"/>
</dbReference>
<dbReference type="SMART" id="SM00181">
    <property type="entry name" value="EGF"/>
    <property type="match status" value="1"/>
</dbReference>
<dbReference type="SMART" id="SM00409">
    <property type="entry name" value="IG"/>
    <property type="match status" value="1"/>
</dbReference>
<dbReference type="GO" id="GO:0005615">
    <property type="term" value="C:extracellular space"/>
    <property type="evidence" value="ECO:0007669"/>
    <property type="project" value="TreeGrafter"/>
</dbReference>
<dbReference type="CTD" id="63827"/>
<feature type="domain" description="Link" evidence="19">
    <location>
        <begin position="158"/>
        <end position="253"/>
    </location>
</feature>
<dbReference type="Proteomes" id="UP000515156">
    <property type="component" value="Chromosome 14"/>
</dbReference>
<dbReference type="InterPro" id="IPR003599">
    <property type="entry name" value="Ig_sub"/>
</dbReference>
<evidence type="ECO:0000256" key="1">
    <source>
        <dbReference type="ARBA" id="ARBA00004613"/>
    </source>
</evidence>
<dbReference type="Pfam" id="PF00059">
    <property type="entry name" value="Lectin_C"/>
    <property type="match status" value="1"/>
</dbReference>
<dbReference type="SUPFAM" id="SSF48726">
    <property type="entry name" value="Immunoglobulin"/>
    <property type="match status" value="1"/>
</dbReference>
<evidence type="ECO:0000256" key="4">
    <source>
        <dbReference type="ARBA" id="ARBA00022729"/>
    </source>
</evidence>
<dbReference type="Gene3D" id="2.10.70.10">
    <property type="entry name" value="Complement Module, domain 1"/>
    <property type="match status" value="1"/>
</dbReference>
<dbReference type="KEGG" id="muo:115458092"/>
<dbReference type="CDD" id="cd03517">
    <property type="entry name" value="Link_domain_CSPGs_modules_1_3"/>
    <property type="match status" value="1"/>
</dbReference>
<sequence length="1276" mass="139941">MTRHIQLLFVFWQTALTVTSAFRENSDDLKTLKVSIPINSPIKAILSGALTISCHITYLVPFPTPTVGRRAVLATPRVKWTFISNGKEVEILVARGQMVKISDEYRSRVSLPYYSVFPTDATLQLTDLRSNDSGIYRCDVQYGIEDDHAMVEVKVKGVIFLYRDGARRYAFTFSRAQEACTEIMARIATAKQLLAAYEGGYEQCDAGWLADQTVRYPIQTPREACYGDMDGFPGVRNYGVVDPEEKYDVYCYVEDLNGEVFLGSVPSKFTLAEAKEYCKREGADLATPGQLYAAWNEGLDHCNPGWLSDGSVRYPIVTPRERCGGSTPGVKTIYLFRNQTGFPDSMARYDVYCFREINNSSTESPEDYQNTQTDSSTESPEEYQTTQTEGIQQIITITEKLEELKLAIEVAERESRGSVDSVTIPRDTNSTELENLHAQEETTSVPKDPPATAPGNLVNQGLHQQAPGIEAVNEPQYLPSSDESGISVTSITTEDGNLVYRGDKNSVITEVAVAVGKEASSDESETKLGPEHMPTSSSKANERTSGESTTLEDDYRNREEGEQVTEHLVHLTESLPGGTLTAVPYTELNLWGSYITAIPTDLLEPAGSGSFEATSQFDPMILTPTASQEHDTDPEEETTTHGTLLSTLNSHIFRARTESDLIPEVKYRIEEMPVAHLTTLQPEEHGGASVDSVSGENAGTEGWLASGIDQSENEDTRANSHPENGIGLSGSQFEASGQEIQGTFLGGPATESPYSPTWFMDGSVSGEAFGVTSERSPYLTRHPEITKDPDISEESTATTLIITSTAAAEFEVITDIQEITDSETQDGSTSHSQEGSGEPSELLLFEATGLSLRTAPTAADPEVAVIPLILATQEATHHLDLSEASGAAPFSVLPSTGELLRTDEMQPTEQVIETSASHDFHTSETPSGIINQGSLLAHKLEVAKTDVELSTSESPSSPIKVALVETFSTGSSKSPETSGYGSSPSFSRMLTPGNELTSPSFHSPEEEARQSFDGPTEIPLSSAHSRPILPTEKASLGAALNLTDECIPNPCHNGGTCMEIGDRVTCLCIPGHGGDLCETSVRDCQHGWDKFQGFCYQHFVTRKTWEEAELDCRNYGGHLVSIMNPEEQSFINSRYKDDQWTGLNDKTIEGDFQWSDGNPLLYENWHHGQPDSYFLSGEDCVVILSRDEGQWNDLPCNYCLSYTCKMGLVSCGSPPEVENALVFGKPKSIYDIKSIVRYRCHSGFIQHNSPIIRCQEDGQWEQPQVTCVPRLHHSQE</sequence>
<dbReference type="GO" id="GO:0001501">
    <property type="term" value="P:skeletal system development"/>
    <property type="evidence" value="ECO:0007669"/>
    <property type="project" value="TreeGrafter"/>
</dbReference>
<feature type="domain" description="Ig-like" evidence="17">
    <location>
        <begin position="37"/>
        <end position="156"/>
    </location>
</feature>
<feature type="region of interest" description="Disordered" evidence="13">
    <location>
        <begin position="969"/>
        <end position="1027"/>
    </location>
</feature>
<dbReference type="InterPro" id="IPR000436">
    <property type="entry name" value="Sushi_SCR_CCP_dom"/>
</dbReference>
<dbReference type="GO" id="GO:0007417">
    <property type="term" value="P:central nervous system development"/>
    <property type="evidence" value="ECO:0007669"/>
    <property type="project" value="TreeGrafter"/>
</dbReference>
<evidence type="ECO:0000259" key="18">
    <source>
        <dbReference type="PROSITE" id="PS50923"/>
    </source>
</evidence>
<dbReference type="InterPro" id="IPR036179">
    <property type="entry name" value="Ig-like_dom_sf"/>
</dbReference>
<dbReference type="CDD" id="cd03520">
    <property type="entry name" value="Link_domain_CSPGs_modules_2_4"/>
    <property type="match status" value="1"/>
</dbReference>
<feature type="disulfide bond" evidence="11">
    <location>
        <begin position="1211"/>
        <end position="1254"/>
    </location>
</feature>
<dbReference type="Pfam" id="PF00008">
    <property type="entry name" value="EGF"/>
    <property type="match status" value="1"/>
</dbReference>
<dbReference type="PRINTS" id="PR01265">
    <property type="entry name" value="LINKMODULE"/>
</dbReference>
<evidence type="ECO:0000256" key="2">
    <source>
        <dbReference type="ARBA" id="ARBA00022525"/>
    </source>
</evidence>
<dbReference type="GO" id="GO:0002052">
    <property type="term" value="P:positive regulation of neuroblast proliferation"/>
    <property type="evidence" value="ECO:0007669"/>
    <property type="project" value="TreeGrafter"/>
</dbReference>
<dbReference type="GO" id="GO:0005540">
    <property type="term" value="F:hyaluronic acid binding"/>
    <property type="evidence" value="ECO:0007669"/>
    <property type="project" value="InterPro"/>
</dbReference>
<dbReference type="SUPFAM" id="SSF56436">
    <property type="entry name" value="C-type lectin-like"/>
    <property type="match status" value="3"/>
</dbReference>
<evidence type="ECO:0000256" key="7">
    <source>
        <dbReference type="ARBA" id="ARBA00023157"/>
    </source>
</evidence>
<dbReference type="InterPro" id="IPR013783">
    <property type="entry name" value="Ig-like_fold"/>
</dbReference>
<name>A0A6P7WKB7_9AMPH</name>
<dbReference type="CDD" id="cd00054">
    <property type="entry name" value="EGF_CA"/>
    <property type="match status" value="1"/>
</dbReference>
<dbReference type="InterPro" id="IPR016186">
    <property type="entry name" value="C-type_lectin-like/link_sf"/>
</dbReference>
<dbReference type="PROSITE" id="PS00615">
    <property type="entry name" value="C_TYPE_LECTIN_1"/>
    <property type="match status" value="1"/>
</dbReference>
<feature type="disulfide bond" evidence="12">
    <location>
        <begin position="204"/>
        <end position="225"/>
    </location>
</feature>
<evidence type="ECO:0000256" key="10">
    <source>
        <dbReference type="PROSITE-ProRule" id="PRU00076"/>
    </source>
</evidence>
<dbReference type="SMART" id="SM00445">
    <property type="entry name" value="LINK"/>
    <property type="match status" value="2"/>
</dbReference>
<dbReference type="SMART" id="SM00034">
    <property type="entry name" value="CLECT"/>
    <property type="match status" value="1"/>
</dbReference>
<dbReference type="FunFam" id="2.10.25.10:FF:000012">
    <property type="entry name" value="Delta-like protein"/>
    <property type="match status" value="1"/>
</dbReference>
<feature type="domain" description="Sushi" evidence="18">
    <location>
        <begin position="1209"/>
        <end position="1269"/>
    </location>
</feature>
<dbReference type="Gene3D" id="2.60.40.10">
    <property type="entry name" value="Immunoglobulins"/>
    <property type="match status" value="1"/>
</dbReference>
<organism evidence="20 21">
    <name type="scientific">Microcaecilia unicolor</name>
    <dbReference type="NCBI Taxonomy" id="1415580"/>
    <lineage>
        <taxon>Eukaryota</taxon>
        <taxon>Metazoa</taxon>
        <taxon>Chordata</taxon>
        <taxon>Craniata</taxon>
        <taxon>Vertebrata</taxon>
        <taxon>Euteleostomi</taxon>
        <taxon>Amphibia</taxon>
        <taxon>Gymnophiona</taxon>
        <taxon>Siphonopidae</taxon>
        <taxon>Microcaecilia</taxon>
    </lineage>
</organism>
<evidence type="ECO:0000256" key="6">
    <source>
        <dbReference type="ARBA" id="ARBA00022974"/>
    </source>
</evidence>
<dbReference type="Gene3D" id="3.10.100.10">
    <property type="entry name" value="Mannose-Binding Protein A, subunit A"/>
    <property type="match status" value="3"/>
</dbReference>
<dbReference type="FunCoup" id="A0A6P7WKB7">
    <property type="interactions" value="148"/>
</dbReference>
<dbReference type="AlphaFoldDB" id="A0A6P7WKB7"/>
<dbReference type="FunFam" id="3.10.100.10:FF:000003">
    <property type="entry name" value="Versican core protein"/>
    <property type="match status" value="1"/>
</dbReference>
<dbReference type="PROSITE" id="PS00022">
    <property type="entry name" value="EGF_1"/>
    <property type="match status" value="1"/>
</dbReference>
<keyword evidence="20" id="KW-1185">Reference proteome</keyword>
<feature type="domain" description="C-type lectin" evidence="16">
    <location>
        <begin position="1091"/>
        <end position="1205"/>
    </location>
</feature>
<evidence type="ECO:0000259" key="15">
    <source>
        <dbReference type="PROSITE" id="PS50026"/>
    </source>
</evidence>
<evidence type="ECO:0000313" key="21">
    <source>
        <dbReference type="RefSeq" id="XP_030043772.1"/>
    </source>
</evidence>
<dbReference type="PROSITE" id="PS50835">
    <property type="entry name" value="IG_LIKE"/>
    <property type="match status" value="1"/>
</dbReference>
<dbReference type="InterPro" id="IPR018378">
    <property type="entry name" value="C-type_lectin_CS"/>
</dbReference>
<keyword evidence="2" id="KW-0964">Secreted</keyword>
<keyword evidence="7 10" id="KW-1015">Disulfide bond</keyword>
<feature type="chain" id="PRO_5028140462" evidence="14">
    <location>
        <begin position="22"/>
        <end position="1276"/>
    </location>
</feature>
<evidence type="ECO:0000256" key="12">
    <source>
        <dbReference type="PROSITE-ProRule" id="PRU00323"/>
    </source>
</evidence>
<keyword evidence="4 14" id="KW-0732">Signal</keyword>
<dbReference type="FunFam" id="3.10.100.10:FF:000002">
    <property type="entry name" value="Hyaluronan proteoglycan link protein 1"/>
    <property type="match status" value="1"/>
</dbReference>
<dbReference type="SMART" id="SM00032">
    <property type="entry name" value="CCP"/>
    <property type="match status" value="1"/>
</dbReference>
<comment type="subcellular location">
    <subcellularLocation>
        <location evidence="1">Secreted</location>
    </subcellularLocation>
</comment>
<dbReference type="CDD" id="cd00033">
    <property type="entry name" value="CCP"/>
    <property type="match status" value="1"/>
</dbReference>
<keyword evidence="6" id="KW-0654">Proteoglycan</keyword>
<dbReference type="FunFam" id="2.60.40.10:FF:001192">
    <property type="entry name" value="Aggrecan core protein"/>
    <property type="match status" value="1"/>
</dbReference>
<evidence type="ECO:0000259" key="19">
    <source>
        <dbReference type="PROSITE" id="PS50963"/>
    </source>
</evidence>
<keyword evidence="8" id="KW-0325">Glycoprotein</keyword>
<evidence type="ECO:0000256" key="3">
    <source>
        <dbReference type="ARBA" id="ARBA00022536"/>
    </source>
</evidence>
<dbReference type="GeneID" id="115458092"/>
<feature type="domain" description="EGF-like" evidence="15">
    <location>
        <begin position="1042"/>
        <end position="1078"/>
    </location>
</feature>
<dbReference type="InterPro" id="IPR001304">
    <property type="entry name" value="C-type_lectin-like"/>
</dbReference>
<evidence type="ECO:0000256" key="11">
    <source>
        <dbReference type="PROSITE-ProRule" id="PRU00302"/>
    </source>
</evidence>